<proteinExistence type="predicted"/>
<gene>
    <name evidence="1" type="ORF">TKK_018967</name>
</gene>
<reference evidence="1 2" key="1">
    <citation type="journal article" date="2024" name="bioRxiv">
        <title>A reference genome for Trichogramma kaykai: A tiny desert-dwelling parasitoid wasp with competing sex-ratio distorters.</title>
        <authorList>
            <person name="Culotta J."/>
            <person name="Lindsey A.R."/>
        </authorList>
    </citation>
    <scope>NUCLEOTIDE SEQUENCE [LARGE SCALE GENOMIC DNA]</scope>
    <source>
        <strain evidence="1 2">KSX58</strain>
    </source>
</reference>
<sequence>MQKTHYDRHHIVTINRLRANHYSLGESLHRKNIINTPTCPCGAEIQDIHHITFECPLYTKERSSLLAKLKNYTNINKLPNIESITEILKLPNNPPSKFLTEFLKKTKLQV</sequence>
<organism evidence="1 2">
    <name type="scientific">Trichogramma kaykai</name>
    <dbReference type="NCBI Taxonomy" id="54128"/>
    <lineage>
        <taxon>Eukaryota</taxon>
        <taxon>Metazoa</taxon>
        <taxon>Ecdysozoa</taxon>
        <taxon>Arthropoda</taxon>
        <taxon>Hexapoda</taxon>
        <taxon>Insecta</taxon>
        <taxon>Pterygota</taxon>
        <taxon>Neoptera</taxon>
        <taxon>Endopterygota</taxon>
        <taxon>Hymenoptera</taxon>
        <taxon>Apocrita</taxon>
        <taxon>Proctotrupomorpha</taxon>
        <taxon>Chalcidoidea</taxon>
        <taxon>Trichogrammatidae</taxon>
        <taxon>Trichogramma</taxon>
    </lineage>
</organism>
<keyword evidence="2" id="KW-1185">Reference proteome</keyword>
<accession>A0ABD2VY67</accession>
<evidence type="ECO:0000313" key="2">
    <source>
        <dbReference type="Proteomes" id="UP001627154"/>
    </source>
</evidence>
<protein>
    <recommendedName>
        <fullName evidence="3">Reverse transcriptase zinc-binding domain-containing protein</fullName>
    </recommendedName>
</protein>
<comment type="caution">
    <text evidence="1">The sequence shown here is derived from an EMBL/GenBank/DDBJ whole genome shotgun (WGS) entry which is preliminary data.</text>
</comment>
<name>A0ABD2VY67_9HYME</name>
<dbReference type="EMBL" id="JBJJXI010000157">
    <property type="protein sequence ID" value="KAL3385396.1"/>
    <property type="molecule type" value="Genomic_DNA"/>
</dbReference>
<dbReference type="AlphaFoldDB" id="A0ABD2VY67"/>
<evidence type="ECO:0000313" key="1">
    <source>
        <dbReference type="EMBL" id="KAL3385396.1"/>
    </source>
</evidence>
<evidence type="ECO:0008006" key="3">
    <source>
        <dbReference type="Google" id="ProtNLM"/>
    </source>
</evidence>
<dbReference type="Proteomes" id="UP001627154">
    <property type="component" value="Unassembled WGS sequence"/>
</dbReference>